<sequence>MINSEPIHWEDLRCAYGSAERVPDLLRRADEAGPDPGPVWDHLWGSLCHQGTVYSASYAAVPALTAMCRRTEPRGHLEPLLLAGSILASDDAPEDAAVLRARYAMEVAELRALAERCVEFACDDVDFIYGLETLAAFTDRGVWSRNLSYLMDGETAVHCRGCAQNLLVRTEELPATVTCWDSSREPTTVAPAADLGPIEERLISLAEANDRPQVVAQLRYLFGRVTCPECGVEFLTRDALA</sequence>
<reference evidence="1 2" key="1">
    <citation type="submission" date="2016-10" db="EMBL/GenBank/DDBJ databases">
        <authorList>
            <person name="de Groot N.N."/>
        </authorList>
    </citation>
    <scope>NUCLEOTIDE SEQUENCE [LARGE SCALE GENOMIC DNA]</scope>
    <source>
        <strain evidence="1 2">MON 2.2</strain>
    </source>
</reference>
<evidence type="ECO:0000313" key="2">
    <source>
        <dbReference type="Proteomes" id="UP000198546"/>
    </source>
</evidence>
<dbReference type="EMBL" id="LT629688">
    <property type="protein sequence ID" value="SDD14562.1"/>
    <property type="molecule type" value="Genomic_DNA"/>
</dbReference>
<dbReference type="OrthoDB" id="796912at2"/>
<dbReference type="AlphaFoldDB" id="A0A1G6SCD9"/>
<accession>A0A1G6SCD9</accession>
<organism evidence="1 2">
    <name type="scientific">Auraticoccus monumenti</name>
    <dbReference type="NCBI Taxonomy" id="675864"/>
    <lineage>
        <taxon>Bacteria</taxon>
        <taxon>Bacillati</taxon>
        <taxon>Actinomycetota</taxon>
        <taxon>Actinomycetes</taxon>
        <taxon>Propionibacteriales</taxon>
        <taxon>Propionibacteriaceae</taxon>
        <taxon>Auraticoccus</taxon>
    </lineage>
</organism>
<gene>
    <name evidence="1" type="ORF">SAMN04489747_0288</name>
</gene>
<dbReference type="Proteomes" id="UP000198546">
    <property type="component" value="Chromosome i"/>
</dbReference>
<dbReference type="STRING" id="675864.SAMN04489747_0288"/>
<name>A0A1G6SCD9_9ACTN</name>
<proteinExistence type="predicted"/>
<evidence type="ECO:0000313" key="1">
    <source>
        <dbReference type="EMBL" id="SDD14562.1"/>
    </source>
</evidence>
<keyword evidence="2" id="KW-1185">Reference proteome</keyword>
<protein>
    <submittedName>
        <fullName evidence="1">Uncharacterized protein</fullName>
    </submittedName>
</protein>
<dbReference type="RefSeq" id="WP_157676908.1">
    <property type="nucleotide sequence ID" value="NZ_LT629688.1"/>
</dbReference>